<comment type="caution">
    <text evidence="2">The sequence shown here is derived from an EMBL/GenBank/DDBJ whole genome shotgun (WGS) entry which is preliminary data.</text>
</comment>
<proteinExistence type="predicted"/>
<protein>
    <submittedName>
        <fullName evidence="2">Hydrocephalus-inducing protein homolog</fullName>
    </submittedName>
</protein>
<feature type="region of interest" description="Disordered" evidence="1">
    <location>
        <begin position="1197"/>
        <end position="1225"/>
    </location>
</feature>
<feature type="compositionally biased region" description="Polar residues" evidence="1">
    <location>
        <begin position="1348"/>
        <end position="1357"/>
    </location>
</feature>
<dbReference type="GO" id="GO:1904158">
    <property type="term" value="P:axonemal central apparatus assembly"/>
    <property type="evidence" value="ECO:0007669"/>
    <property type="project" value="TreeGrafter"/>
</dbReference>
<dbReference type="EMBL" id="BGZK01001299">
    <property type="protein sequence ID" value="GBP76691.1"/>
    <property type="molecule type" value="Genomic_DNA"/>
</dbReference>
<feature type="compositionally biased region" description="Basic residues" evidence="1">
    <location>
        <begin position="1246"/>
        <end position="1273"/>
    </location>
</feature>
<evidence type="ECO:0000313" key="2">
    <source>
        <dbReference type="EMBL" id="GBP76691.1"/>
    </source>
</evidence>
<accession>A0A4C1YJY3</accession>
<evidence type="ECO:0000313" key="3">
    <source>
        <dbReference type="Proteomes" id="UP000299102"/>
    </source>
</evidence>
<gene>
    <name evidence="2" type="primary">HYDIN</name>
    <name evidence="2" type="ORF">EVAR_55775_1</name>
</gene>
<feature type="region of interest" description="Disordered" evidence="1">
    <location>
        <begin position="1246"/>
        <end position="1280"/>
    </location>
</feature>
<sequence length="1389" mass="157485">MNLIRQFKENGYFTADLYHLLSKKTEREGIFDEIVPSEYLKEMKITASERLQKLNEIEITNIKGYQNRTDAVLSFNPRILIFQNFKPNERIVTKFSVRNIPVCVKMVCKETFCFSVKYCGSGPLETRLAPGISFVFAVAFTPNRLEDHVHQVSFVTEKDEYVLPMIGMGPRPLLNLPDVIEVSATPIKIASYKNMLLQNIGQSSVGITLSTSGPFSVHPHSAHLRPGEKIPLLFTFKTFQVGASFGMLKASTETGEYFRVYKEESSVPRNRRLIILSVYLLLLTGEVFRIEMKSSAYTVDIEPEKSAVRFLSTYNKMVRRQTLKVKNSSSFALKYICMKNDSIFTGDTQSVFFYTIMLKLSLSLSQGSPDEKGTLWPNQTTEISFTFSPKEIGESRSITYLDVEGVSDRFPITLLGTSLPPAIHLNTQTLDVGVVYIDNTYVYDVTATNKGHINGMILYKGCNPTFGSQISCDPDRFCIEPGCSKVFNITYHNTNKGVFLEELIFGIYDTDVIIKLYMKGDVVCPVLKFSKTCLNYGRVSLGVPKTMDVEVINETEVSVNASVRIPSDGPEIDAIALKDYAVADWPKPIIPHCPREFEMKPQKFKIESFSRVLLQVTFTANLIRASKVDLELYSGINDDPPVIIVIIFNANVPTITPAPAIEIEACFIQYNYTETIELSSNEFWGYYSVIESDENSTLQCVADAKEGFIEPETTIYLPVVIKTSFLGVQEFGLRYMPHYGSRGVSAIVECVPTSLHWNQAKLLTKFCKQLTLFNDSPVPVALKASLACEDGRWEILPTDDYLEPETKKVLLVTLYLRDSGSYRNKVILELDNATDIVVPLSATGIGSSICIGELVDRIDLGRHFTKLQLECNVTIENKGTRMHILQWSECKKPSEVDLRRSKKFFELNPKQFKMVPGEKMDLNVKGKSSKATTVRETWYLIGTIEGINKKELLMECGIQAEFVDPKIEISPTVVDLRFDHGPYNEYYNLTDILTIKNDSKLPLFLEINVRPPFAFIKRENTYKVTSDEQKLCCCIRYDESGSRESMTNDVETQKLEDRLTSKPLSRLGDKSLNVFDDINKFKKVFNFIHYIEEPLEDQENMKIQVVFDTTEHTSKKSIVYSDRIFIKFKDHDRTDSVRIKGRINFPSLQVMPSCIDFQCVKNGSVEVEQACYTFYSLTNKPRQKSIRIGFSGILASGKCRQGGSQKGRRPNPTKTQESQLSRKRRKNRCRCLKNLQNCRKQKLHYHRKKRLKKFRTRRRFRQQLPHRPRRKPPKGSSVLLIRSPPNLLVEVNPMDGIAAQGRQTDAVVFTVIQAFGDFARRASLKEEISHPSLSGSGEPRLGDLSGGSPRSESQRSTPVDVHSINKVASRIGNLAMEAKSELDALKNIE</sequence>
<dbReference type="STRING" id="151549.A0A4C1YJY3"/>
<dbReference type="InterPro" id="IPR033305">
    <property type="entry name" value="Hydin-like"/>
</dbReference>
<dbReference type="GO" id="GO:0003341">
    <property type="term" value="P:cilium movement"/>
    <property type="evidence" value="ECO:0007669"/>
    <property type="project" value="TreeGrafter"/>
</dbReference>
<organism evidence="2 3">
    <name type="scientific">Eumeta variegata</name>
    <name type="common">Bagworm moth</name>
    <name type="synonym">Eumeta japonica</name>
    <dbReference type="NCBI Taxonomy" id="151549"/>
    <lineage>
        <taxon>Eukaryota</taxon>
        <taxon>Metazoa</taxon>
        <taxon>Ecdysozoa</taxon>
        <taxon>Arthropoda</taxon>
        <taxon>Hexapoda</taxon>
        <taxon>Insecta</taxon>
        <taxon>Pterygota</taxon>
        <taxon>Neoptera</taxon>
        <taxon>Endopterygota</taxon>
        <taxon>Lepidoptera</taxon>
        <taxon>Glossata</taxon>
        <taxon>Ditrysia</taxon>
        <taxon>Tineoidea</taxon>
        <taxon>Psychidae</taxon>
        <taxon>Oiketicinae</taxon>
        <taxon>Eumeta</taxon>
    </lineage>
</organism>
<dbReference type="OrthoDB" id="442692at2759"/>
<dbReference type="PANTHER" id="PTHR23053:SF0">
    <property type="entry name" value="HYDROCEPHALUS-INDUCING PROTEIN HOMOLOG"/>
    <property type="match status" value="1"/>
</dbReference>
<keyword evidence="3" id="KW-1185">Reference proteome</keyword>
<dbReference type="GO" id="GO:0005930">
    <property type="term" value="C:axoneme"/>
    <property type="evidence" value="ECO:0007669"/>
    <property type="project" value="TreeGrafter"/>
</dbReference>
<reference evidence="2 3" key="1">
    <citation type="journal article" date="2019" name="Commun. Biol.">
        <title>The bagworm genome reveals a unique fibroin gene that provides high tensile strength.</title>
        <authorList>
            <person name="Kono N."/>
            <person name="Nakamura H."/>
            <person name="Ohtoshi R."/>
            <person name="Tomita M."/>
            <person name="Numata K."/>
            <person name="Arakawa K."/>
        </authorList>
    </citation>
    <scope>NUCLEOTIDE SEQUENCE [LARGE SCALE GENOMIC DNA]</scope>
</reference>
<dbReference type="Proteomes" id="UP000299102">
    <property type="component" value="Unassembled WGS sequence"/>
</dbReference>
<feature type="region of interest" description="Disordered" evidence="1">
    <location>
        <begin position="1329"/>
        <end position="1363"/>
    </location>
</feature>
<name>A0A4C1YJY3_EUMVA</name>
<dbReference type="Gene3D" id="2.60.40.10">
    <property type="entry name" value="Immunoglobulins"/>
    <property type="match status" value="4"/>
</dbReference>
<evidence type="ECO:0000256" key="1">
    <source>
        <dbReference type="SAM" id="MobiDB-lite"/>
    </source>
</evidence>
<dbReference type="InterPro" id="IPR013783">
    <property type="entry name" value="Ig-like_fold"/>
</dbReference>
<dbReference type="PANTHER" id="PTHR23053">
    <property type="entry name" value="DLEC1 DELETED IN LUNG AND ESOPHAGEAL CANCER 1"/>
    <property type="match status" value="1"/>
</dbReference>